<organism evidence="5 6">
    <name type="scientific">Talaromyces rugulosus</name>
    <name type="common">Penicillium rugulosum</name>
    <dbReference type="NCBI Taxonomy" id="121627"/>
    <lineage>
        <taxon>Eukaryota</taxon>
        <taxon>Fungi</taxon>
        <taxon>Dikarya</taxon>
        <taxon>Ascomycota</taxon>
        <taxon>Pezizomycotina</taxon>
        <taxon>Eurotiomycetes</taxon>
        <taxon>Eurotiomycetidae</taxon>
        <taxon>Eurotiales</taxon>
        <taxon>Trichocomaceae</taxon>
        <taxon>Talaromyces</taxon>
        <taxon>Talaromyces sect. Islandici</taxon>
    </lineage>
</organism>
<dbReference type="GO" id="GO:0016298">
    <property type="term" value="F:lipase activity"/>
    <property type="evidence" value="ECO:0007669"/>
    <property type="project" value="InterPro"/>
</dbReference>
<dbReference type="AlphaFoldDB" id="A0A7H8QIC3"/>
<gene>
    <name evidence="5" type="ORF">TRUGW13939_00471</name>
</gene>
<dbReference type="SUPFAM" id="SSF53474">
    <property type="entry name" value="alpha/beta-Hydrolases"/>
    <property type="match status" value="1"/>
</dbReference>
<evidence type="ECO:0000256" key="4">
    <source>
        <dbReference type="ARBA" id="ARBA00022801"/>
    </source>
</evidence>
<dbReference type="GeneID" id="55987984"/>
<comment type="similarity">
    <text evidence="2">Belongs to the AB hydrolase superfamily. LDAH family.</text>
</comment>
<dbReference type="Gene3D" id="3.40.50.1820">
    <property type="entry name" value="alpha/beta hydrolase"/>
    <property type="match status" value="1"/>
</dbReference>
<evidence type="ECO:0000256" key="1">
    <source>
        <dbReference type="ARBA" id="ARBA00004502"/>
    </source>
</evidence>
<evidence type="ECO:0000256" key="3">
    <source>
        <dbReference type="ARBA" id="ARBA00022677"/>
    </source>
</evidence>
<dbReference type="Pfam" id="PF10230">
    <property type="entry name" value="LIDHydrolase"/>
    <property type="match status" value="1"/>
</dbReference>
<dbReference type="RefSeq" id="XP_035339571.1">
    <property type="nucleotide sequence ID" value="XM_035483678.1"/>
</dbReference>
<evidence type="ECO:0000313" key="5">
    <source>
        <dbReference type="EMBL" id="QKX53392.1"/>
    </source>
</evidence>
<comment type="subcellular location">
    <subcellularLocation>
        <location evidence="1">Lipid droplet</location>
    </subcellularLocation>
</comment>
<dbReference type="Proteomes" id="UP000509510">
    <property type="component" value="Chromosome I"/>
</dbReference>
<dbReference type="EMBL" id="CP055898">
    <property type="protein sequence ID" value="QKX53392.1"/>
    <property type="molecule type" value="Genomic_DNA"/>
</dbReference>
<reference evidence="6" key="1">
    <citation type="submission" date="2020-06" db="EMBL/GenBank/DDBJ databases">
        <title>A chromosome-scale genome assembly of Talaromyces rugulosus W13939.</title>
        <authorList>
            <person name="Wang B."/>
            <person name="Guo L."/>
            <person name="Ye K."/>
            <person name="Wang L."/>
        </authorList>
    </citation>
    <scope>NUCLEOTIDE SEQUENCE [LARGE SCALE GENOMIC DNA]</scope>
    <source>
        <strain evidence="6">W13939</strain>
    </source>
</reference>
<dbReference type="GO" id="GO:0019915">
    <property type="term" value="P:lipid storage"/>
    <property type="evidence" value="ECO:0007669"/>
    <property type="project" value="InterPro"/>
</dbReference>
<dbReference type="PANTHER" id="PTHR13390:SF0">
    <property type="entry name" value="LIPID DROPLET-ASSOCIATED HYDROLASE"/>
    <property type="match status" value="1"/>
</dbReference>
<proteinExistence type="inferred from homology"/>
<accession>A0A7H8QIC3</accession>
<dbReference type="InterPro" id="IPR019363">
    <property type="entry name" value="LDAH"/>
</dbReference>
<keyword evidence="4" id="KW-0378">Hydrolase</keyword>
<keyword evidence="3" id="KW-0551">Lipid droplet</keyword>
<evidence type="ECO:0000313" key="6">
    <source>
        <dbReference type="Proteomes" id="UP000509510"/>
    </source>
</evidence>
<protein>
    <recommendedName>
        <fullName evidence="7">AB hydrolase-1 domain-containing protein</fullName>
    </recommendedName>
</protein>
<dbReference type="GO" id="GO:0005811">
    <property type="term" value="C:lipid droplet"/>
    <property type="evidence" value="ECO:0007669"/>
    <property type="project" value="UniProtKB-SubCell"/>
</dbReference>
<dbReference type="InterPro" id="IPR029058">
    <property type="entry name" value="AB_hydrolase_fold"/>
</dbReference>
<evidence type="ECO:0008006" key="7">
    <source>
        <dbReference type="Google" id="ProtNLM"/>
    </source>
</evidence>
<dbReference type="PANTHER" id="PTHR13390">
    <property type="entry name" value="LIPASE"/>
    <property type="match status" value="1"/>
</dbReference>
<dbReference type="OrthoDB" id="448051at2759"/>
<dbReference type="KEGG" id="trg:TRUGW13939_00471"/>
<keyword evidence="6" id="KW-1185">Reference proteome</keyword>
<name>A0A7H8QIC3_TALRU</name>
<sequence>MVEPHISPRDVIVHPSRTPSSPYHIFFLPGNPGLVEYYAGFLESLHQSLNKALPGFHVTGCSFAGFETTASINNSAQGRGKEQLYNITEQTDFALEKLRQCITTDNISESKPKVILIGHSFGTFVATEVMKRIQTEQLREAFDVVGGVLLFPPIPDLEMSPRGSKLAAFLRWKYLPGICSSLAGLVHILPVSWTHAVIRHATAFPADALATTHAFLGSKTGVAQALYLGRLECDEIKAARWESAFQSIAQLTPKPPVIRIFFGSDDHWVLNELRDAFVSQYCDPNGPKGFGEKLDITARVDPSDDGDETSVVIPHDFSIRHSEHVVPYVVEDINEIVHAIAQ</sequence>
<evidence type="ECO:0000256" key="2">
    <source>
        <dbReference type="ARBA" id="ARBA00008300"/>
    </source>
</evidence>